<sequence>MADRLTQLQDLVNEFCNLMCNSIGVLQLTAPPCDFNSASKELEVEENCELFATNIAHTAKDIEILIDSLPVDEPASSNAEIDNELLRMDDQRNRAARELETVVAEGEQLITEIQKKLSDIVRVQLQSRPTV</sequence>
<evidence type="ECO:0000256" key="5">
    <source>
        <dbReference type="ARBA" id="ARBA00023242"/>
    </source>
</evidence>
<evidence type="ECO:0000256" key="4">
    <source>
        <dbReference type="ARBA" id="ARBA00023163"/>
    </source>
</evidence>
<keyword evidence="9" id="KW-1185">Reference proteome</keyword>
<dbReference type="InterPro" id="IPR037212">
    <property type="entry name" value="Med7/Med21-like"/>
</dbReference>
<keyword evidence="4 6" id="KW-0804">Transcription</keyword>
<organism evidence="8 9">
    <name type="scientific">Gnathostoma spinigerum</name>
    <dbReference type="NCBI Taxonomy" id="75299"/>
    <lineage>
        <taxon>Eukaryota</taxon>
        <taxon>Metazoa</taxon>
        <taxon>Ecdysozoa</taxon>
        <taxon>Nematoda</taxon>
        <taxon>Chromadorea</taxon>
        <taxon>Rhabditida</taxon>
        <taxon>Spirurina</taxon>
        <taxon>Gnathostomatomorpha</taxon>
        <taxon>Gnathostomatoidea</taxon>
        <taxon>Gnathostomatidae</taxon>
        <taxon>Gnathostoma</taxon>
    </lineage>
</organism>
<keyword evidence="3 6" id="KW-0010">Activator</keyword>
<accession>A0ABD6EVX3</accession>
<dbReference type="Proteomes" id="UP001608902">
    <property type="component" value="Unassembled WGS sequence"/>
</dbReference>
<protein>
    <recommendedName>
        <fullName evidence="6">Mediator of RNA polymerase II transcription subunit 21</fullName>
    </recommendedName>
</protein>
<comment type="subcellular location">
    <subcellularLocation>
        <location evidence="1 6">Nucleus</location>
    </subcellularLocation>
</comment>
<dbReference type="InterPro" id="IPR021384">
    <property type="entry name" value="Mediator_Med21"/>
</dbReference>
<dbReference type="GO" id="GO:0016592">
    <property type="term" value="C:mediator complex"/>
    <property type="evidence" value="ECO:0007669"/>
    <property type="project" value="UniProtKB-UniRule"/>
</dbReference>
<evidence type="ECO:0000313" key="9">
    <source>
        <dbReference type="Proteomes" id="UP001608902"/>
    </source>
</evidence>
<keyword evidence="5 6" id="KW-0539">Nucleus</keyword>
<evidence type="ECO:0000256" key="3">
    <source>
        <dbReference type="ARBA" id="ARBA00023159"/>
    </source>
</evidence>
<evidence type="ECO:0000256" key="7">
    <source>
        <dbReference type="SAM" id="Coils"/>
    </source>
</evidence>
<comment type="function">
    <text evidence="6">Component of the Mediator complex, a coactivator involved in the regulated transcription of nearly all RNA polymerase II-dependent genes. Mediator functions as a bridge to convey information from gene-specific regulatory proteins to the basal RNA polymerase II transcription machinery. Mediator is recruited to promoters by direct interactions with regulatory proteins and serves as a scaffold for the assembly of a functional preinitiation complex with RNA polymerase II and the general transcription factors.</text>
</comment>
<feature type="coiled-coil region" evidence="7">
    <location>
        <begin position="78"/>
        <end position="116"/>
    </location>
</feature>
<dbReference type="EMBL" id="JBGFUD010006782">
    <property type="protein sequence ID" value="MFH4981208.1"/>
    <property type="molecule type" value="Genomic_DNA"/>
</dbReference>
<dbReference type="Pfam" id="PF11221">
    <property type="entry name" value="Med21"/>
    <property type="match status" value="1"/>
</dbReference>
<evidence type="ECO:0000313" key="8">
    <source>
        <dbReference type="EMBL" id="MFH4981208.1"/>
    </source>
</evidence>
<dbReference type="PANTHER" id="PTHR13381">
    <property type="entry name" value="RNA POLYMERASE II HOLOENZYME COMPONENT SRB7"/>
    <property type="match status" value="1"/>
</dbReference>
<comment type="caution">
    <text evidence="8">The sequence shown here is derived from an EMBL/GenBank/DDBJ whole genome shotgun (WGS) entry which is preliminary data.</text>
</comment>
<dbReference type="Gene3D" id="6.10.280.10">
    <property type="entry name" value="Mediator complex, subunit Med21"/>
    <property type="match status" value="1"/>
</dbReference>
<evidence type="ECO:0000256" key="1">
    <source>
        <dbReference type="ARBA" id="ARBA00004123"/>
    </source>
</evidence>
<reference evidence="8 9" key="1">
    <citation type="submission" date="2024-08" db="EMBL/GenBank/DDBJ databases">
        <title>Gnathostoma spinigerum genome.</title>
        <authorList>
            <person name="Gonzalez-Bertolin B."/>
            <person name="Monzon S."/>
            <person name="Zaballos A."/>
            <person name="Jimenez P."/>
            <person name="Dekumyoy P."/>
            <person name="Varona S."/>
            <person name="Cuesta I."/>
            <person name="Sumanam S."/>
            <person name="Adisakwattana P."/>
            <person name="Gasser R.B."/>
            <person name="Hernandez-Gonzalez A."/>
            <person name="Young N.D."/>
            <person name="Perteguer M.J."/>
        </authorList>
    </citation>
    <scope>NUCLEOTIDE SEQUENCE [LARGE SCALE GENOMIC DNA]</scope>
    <source>
        <strain evidence="8">AL3</strain>
        <tissue evidence="8">Liver</tissue>
    </source>
</reference>
<gene>
    <name evidence="8" type="ORF">AB6A40_007917</name>
</gene>
<evidence type="ECO:0000256" key="6">
    <source>
        <dbReference type="RuleBase" id="RU366036"/>
    </source>
</evidence>
<proteinExistence type="inferred from homology"/>
<dbReference type="AlphaFoldDB" id="A0ABD6EVX3"/>
<comment type="subunit">
    <text evidence="6">Component of the Mediator complex.</text>
</comment>
<keyword evidence="2 6" id="KW-0805">Transcription regulation</keyword>
<comment type="similarity">
    <text evidence="6">Belongs to the Mediator complex subunit 21 family.</text>
</comment>
<dbReference type="SUPFAM" id="SSF140718">
    <property type="entry name" value="Mediator hinge subcomplex-like"/>
    <property type="match status" value="1"/>
</dbReference>
<evidence type="ECO:0000256" key="2">
    <source>
        <dbReference type="ARBA" id="ARBA00023015"/>
    </source>
</evidence>
<name>A0ABD6EVX3_9BILA</name>
<dbReference type="PANTHER" id="PTHR13381:SF0">
    <property type="entry name" value="MEDIATOR OF RNA POLYMERASE II TRANSCRIPTION SUBUNIT 21"/>
    <property type="match status" value="1"/>
</dbReference>
<keyword evidence="7" id="KW-0175">Coiled coil</keyword>